<dbReference type="EMBL" id="FZMO01000035">
    <property type="protein sequence ID" value="SNQ46193.1"/>
    <property type="molecule type" value="Genomic_DNA"/>
</dbReference>
<feature type="compositionally biased region" description="Low complexity" evidence="1">
    <location>
        <begin position="184"/>
        <end position="195"/>
    </location>
</feature>
<reference evidence="2 3" key="1">
    <citation type="submission" date="2017-06" db="EMBL/GenBank/DDBJ databases">
        <authorList>
            <person name="Kim H.J."/>
            <person name="Triplett B.A."/>
        </authorList>
    </citation>
    <scope>NUCLEOTIDE SEQUENCE [LARGE SCALE GENOMIC DNA]</scope>
    <source>
        <strain evidence="2">FRACA_ARgP5</strain>
    </source>
</reference>
<sequence>MCGGRRRCARNTTRRARFVPMQLARRVARLPERCHDRATTRTWARPGRARDAARQQSHPGRGPPSATVAANTTPGFHPPGGPTSRVHRVTGPATPAMGPRRSGGVAARPATTVTRRPSARHVPTHTPARTRDAEPSCLVTGTPVPAPSCPAAWHNEFHIGSANTSLTEVTSGDRRRGVRRRAPGDGAADPARRPAQLPCRRASACGPPGTRDHAGLPVTPPARTETDDGCPAHAATVEEDEVNGVTTTPTPAAAPAAPRTGGRAVTPRRSRRAVAPAGDGRSA</sequence>
<accession>A0A2I2KKK7</accession>
<organism evidence="2 3">
    <name type="scientific">Frankia canadensis</name>
    <dbReference type="NCBI Taxonomy" id="1836972"/>
    <lineage>
        <taxon>Bacteria</taxon>
        <taxon>Bacillati</taxon>
        <taxon>Actinomycetota</taxon>
        <taxon>Actinomycetes</taxon>
        <taxon>Frankiales</taxon>
        <taxon>Frankiaceae</taxon>
        <taxon>Frankia</taxon>
    </lineage>
</organism>
<dbReference type="AlphaFoldDB" id="A0A2I2KKK7"/>
<gene>
    <name evidence="2" type="ORF">FRACA_130017</name>
</gene>
<keyword evidence="3" id="KW-1185">Reference proteome</keyword>
<protein>
    <submittedName>
        <fullName evidence="2">Uncharacterized protein</fullName>
    </submittedName>
</protein>
<name>A0A2I2KKK7_9ACTN</name>
<evidence type="ECO:0000313" key="3">
    <source>
        <dbReference type="Proteomes" id="UP000234331"/>
    </source>
</evidence>
<evidence type="ECO:0000256" key="1">
    <source>
        <dbReference type="SAM" id="MobiDB-lite"/>
    </source>
</evidence>
<feature type="compositionally biased region" description="Low complexity" evidence="1">
    <location>
        <begin position="246"/>
        <end position="264"/>
    </location>
</feature>
<evidence type="ECO:0000313" key="2">
    <source>
        <dbReference type="EMBL" id="SNQ46193.1"/>
    </source>
</evidence>
<feature type="region of interest" description="Disordered" evidence="1">
    <location>
        <begin position="35"/>
        <end position="136"/>
    </location>
</feature>
<proteinExistence type="predicted"/>
<feature type="region of interest" description="Disordered" evidence="1">
    <location>
        <begin position="164"/>
        <end position="283"/>
    </location>
</feature>
<dbReference type="Proteomes" id="UP000234331">
    <property type="component" value="Unassembled WGS sequence"/>
</dbReference>